<evidence type="ECO:0000256" key="2">
    <source>
        <dbReference type="ARBA" id="ARBA00022695"/>
    </source>
</evidence>
<dbReference type="SUPFAM" id="SSF56672">
    <property type="entry name" value="DNA/RNA polymerases"/>
    <property type="match status" value="1"/>
</dbReference>
<evidence type="ECO:0000313" key="10">
    <source>
        <dbReference type="Proteomes" id="UP001151760"/>
    </source>
</evidence>
<keyword evidence="3" id="KW-0540">Nuclease</keyword>
<feature type="compositionally biased region" description="Basic and acidic residues" evidence="7">
    <location>
        <begin position="82"/>
        <end position="92"/>
    </location>
</feature>
<keyword evidence="2" id="KW-0548">Nucleotidyltransferase</keyword>
<comment type="caution">
    <text evidence="9">The sequence shown here is derived from an EMBL/GenBank/DDBJ whole genome shotgun (WGS) entry which is preliminary data.</text>
</comment>
<evidence type="ECO:0000256" key="1">
    <source>
        <dbReference type="ARBA" id="ARBA00022679"/>
    </source>
</evidence>
<dbReference type="InterPro" id="IPR041373">
    <property type="entry name" value="RT_RNaseH"/>
</dbReference>
<evidence type="ECO:0000259" key="8">
    <source>
        <dbReference type="Pfam" id="PF17917"/>
    </source>
</evidence>
<evidence type="ECO:0000256" key="6">
    <source>
        <dbReference type="ARBA" id="ARBA00022918"/>
    </source>
</evidence>
<evidence type="ECO:0000256" key="4">
    <source>
        <dbReference type="ARBA" id="ARBA00022759"/>
    </source>
</evidence>
<dbReference type="Pfam" id="PF17917">
    <property type="entry name" value="RT_RNaseH"/>
    <property type="match status" value="1"/>
</dbReference>
<organism evidence="9 10">
    <name type="scientific">Tanacetum coccineum</name>
    <dbReference type="NCBI Taxonomy" id="301880"/>
    <lineage>
        <taxon>Eukaryota</taxon>
        <taxon>Viridiplantae</taxon>
        <taxon>Streptophyta</taxon>
        <taxon>Embryophyta</taxon>
        <taxon>Tracheophyta</taxon>
        <taxon>Spermatophyta</taxon>
        <taxon>Magnoliopsida</taxon>
        <taxon>eudicotyledons</taxon>
        <taxon>Gunneridae</taxon>
        <taxon>Pentapetalae</taxon>
        <taxon>asterids</taxon>
        <taxon>campanulids</taxon>
        <taxon>Asterales</taxon>
        <taxon>Asteraceae</taxon>
        <taxon>Asteroideae</taxon>
        <taxon>Anthemideae</taxon>
        <taxon>Anthemidinae</taxon>
        <taxon>Tanacetum</taxon>
    </lineage>
</organism>
<feature type="domain" description="Reverse transcriptase RNase H-like" evidence="8">
    <location>
        <begin position="218"/>
        <end position="315"/>
    </location>
</feature>
<keyword evidence="4" id="KW-0255">Endonuclease</keyword>
<dbReference type="Gene3D" id="3.10.20.370">
    <property type="match status" value="1"/>
</dbReference>
<keyword evidence="1" id="KW-0808">Transferase</keyword>
<evidence type="ECO:0000256" key="3">
    <source>
        <dbReference type="ARBA" id="ARBA00022722"/>
    </source>
</evidence>
<reference evidence="9" key="2">
    <citation type="submission" date="2022-01" db="EMBL/GenBank/DDBJ databases">
        <authorList>
            <person name="Yamashiro T."/>
            <person name="Shiraishi A."/>
            <person name="Satake H."/>
            <person name="Nakayama K."/>
        </authorList>
    </citation>
    <scope>NUCLEOTIDE SEQUENCE</scope>
</reference>
<keyword evidence="10" id="KW-1185">Reference proteome</keyword>
<evidence type="ECO:0000256" key="5">
    <source>
        <dbReference type="ARBA" id="ARBA00022801"/>
    </source>
</evidence>
<reference evidence="9" key="1">
    <citation type="journal article" date="2022" name="Int. J. Mol. Sci.">
        <title>Draft Genome of Tanacetum Coccineum: Genomic Comparison of Closely Related Tanacetum-Family Plants.</title>
        <authorList>
            <person name="Yamashiro T."/>
            <person name="Shiraishi A."/>
            <person name="Nakayama K."/>
            <person name="Satake H."/>
        </authorList>
    </citation>
    <scope>NUCLEOTIDE SEQUENCE</scope>
</reference>
<dbReference type="PANTHER" id="PTHR34072:SF52">
    <property type="entry name" value="RIBONUCLEASE H"/>
    <property type="match status" value="1"/>
</dbReference>
<dbReference type="PANTHER" id="PTHR34072">
    <property type="entry name" value="ENZYMATIC POLYPROTEIN-RELATED"/>
    <property type="match status" value="1"/>
</dbReference>
<accession>A0ABQ5EDM8</accession>
<protein>
    <submittedName>
        <fullName evidence="9">Reverse transcriptase domain-containing protein</fullName>
    </submittedName>
</protein>
<dbReference type="GO" id="GO:0003964">
    <property type="term" value="F:RNA-directed DNA polymerase activity"/>
    <property type="evidence" value="ECO:0007669"/>
    <property type="project" value="UniProtKB-KW"/>
</dbReference>
<dbReference type="EMBL" id="BQNB010016201">
    <property type="protein sequence ID" value="GJT49010.1"/>
    <property type="molecule type" value="Genomic_DNA"/>
</dbReference>
<keyword evidence="5" id="KW-0378">Hydrolase</keyword>
<keyword evidence="6 9" id="KW-0695">RNA-directed DNA polymerase</keyword>
<name>A0ABQ5EDM8_9ASTR</name>
<dbReference type="CDD" id="cd09274">
    <property type="entry name" value="RNase_HI_RT_Ty3"/>
    <property type="match status" value="1"/>
</dbReference>
<sequence>MWNLKVKGNDVVTYSQCFQELALMCDRMFPEEIDQVEKYVGGLPDTIHGSVMATKPKTMQDAIEFATELMDKKINTWAECQADNKRKSDDTARNNQNQQPNKEENPGNSLCRQGISRRLPKLKNNNNRGNQAGNAKAQAKVYAWAMQGQTRTTMSSTVVPEFPEVFPEDLTGLPPTRSGVFECLVLNRHGELQILFVKKKDEQKLCACTKSWSLPEGSKDFIAYCDASKKGLGAVLMQREKVISYASRQLKIHEKNYTTHDLELGAVVFALKIWRHYLYGTKCTVFTDHKSLQHILDQKELNMRQRRWLELLSDYDYEIRYHPGKANVVADALSRKEREPPLRVRALVMTIGLDLPKQILKAQTEARKPENIKSEDVGGMLVENSKDPEKLRTEKLEPRMDGTLCLNGRSWLPCYGDLRTVIMHE</sequence>
<evidence type="ECO:0000313" key="9">
    <source>
        <dbReference type="EMBL" id="GJT49010.1"/>
    </source>
</evidence>
<dbReference type="InterPro" id="IPR043502">
    <property type="entry name" value="DNA/RNA_pol_sf"/>
</dbReference>
<feature type="region of interest" description="Disordered" evidence="7">
    <location>
        <begin position="82"/>
        <end position="112"/>
    </location>
</feature>
<gene>
    <name evidence="9" type="ORF">Tco_0975167</name>
</gene>
<dbReference type="Proteomes" id="UP001151760">
    <property type="component" value="Unassembled WGS sequence"/>
</dbReference>
<proteinExistence type="predicted"/>
<evidence type="ECO:0000256" key="7">
    <source>
        <dbReference type="SAM" id="MobiDB-lite"/>
    </source>
</evidence>